<comment type="caution">
    <text evidence="2">The sequence shown here is derived from an EMBL/GenBank/DDBJ whole genome shotgun (WGS) entry which is preliminary data.</text>
</comment>
<feature type="compositionally biased region" description="Polar residues" evidence="1">
    <location>
        <begin position="160"/>
        <end position="186"/>
    </location>
</feature>
<dbReference type="Proteomes" id="UP001199106">
    <property type="component" value="Unassembled WGS sequence"/>
</dbReference>
<evidence type="ECO:0000256" key="1">
    <source>
        <dbReference type="SAM" id="MobiDB-lite"/>
    </source>
</evidence>
<dbReference type="EMBL" id="JAANER010000009">
    <property type="protein sequence ID" value="KAG9185971.1"/>
    <property type="molecule type" value="Genomic_DNA"/>
</dbReference>
<reference evidence="2" key="1">
    <citation type="submission" date="2021-07" db="EMBL/GenBank/DDBJ databases">
        <title>Genome Resource of American Ginseng Black Spot Pathogen Alternaria panax.</title>
        <authorList>
            <person name="Qiu C."/>
            <person name="Wang W."/>
            <person name="Liu Z."/>
        </authorList>
    </citation>
    <scope>NUCLEOTIDE SEQUENCE</scope>
    <source>
        <strain evidence="2">BNCC115425</strain>
    </source>
</reference>
<name>A0AAD4FAT6_9PLEO</name>
<evidence type="ECO:0000313" key="3">
    <source>
        <dbReference type="Proteomes" id="UP001199106"/>
    </source>
</evidence>
<feature type="region of interest" description="Disordered" evidence="1">
    <location>
        <begin position="55"/>
        <end position="95"/>
    </location>
</feature>
<feature type="region of interest" description="Disordered" evidence="1">
    <location>
        <begin position="151"/>
        <end position="189"/>
    </location>
</feature>
<organism evidence="2 3">
    <name type="scientific">Alternaria panax</name>
    <dbReference type="NCBI Taxonomy" id="48097"/>
    <lineage>
        <taxon>Eukaryota</taxon>
        <taxon>Fungi</taxon>
        <taxon>Dikarya</taxon>
        <taxon>Ascomycota</taxon>
        <taxon>Pezizomycotina</taxon>
        <taxon>Dothideomycetes</taxon>
        <taxon>Pleosporomycetidae</taxon>
        <taxon>Pleosporales</taxon>
        <taxon>Pleosporineae</taxon>
        <taxon>Pleosporaceae</taxon>
        <taxon>Alternaria</taxon>
        <taxon>Alternaria sect. Panax</taxon>
    </lineage>
</organism>
<proteinExistence type="predicted"/>
<sequence length="258" mass="28129">MSRRQNRNKGYDAERQALLSDLDEQMDLFDTKFESLIAEYKVLERARNYIVSADRMVADNSDESSSQERQPSKLPMKPTHRTSSSIAKKAPSSLRQQVLIRNAKERDQSPSSPESAGLLSSDEFEAAFKGENIDENNEGGSHEVYVGSIDGGKQDVRMSSGPTSTSATEVLSAPASTPTANPSSQVDDLPPTSGVDILALPTPRSSQGGYWHGKRVRKCKLQQNAAKAREAKRRKLASADLTTAQGRSKITGTLIADM</sequence>
<keyword evidence="3" id="KW-1185">Reference proteome</keyword>
<protein>
    <submittedName>
        <fullName evidence="2">Uncharacterized protein</fullName>
    </submittedName>
</protein>
<gene>
    <name evidence="2" type="ORF">G6011_02527</name>
</gene>
<dbReference type="AlphaFoldDB" id="A0AAD4FAT6"/>
<evidence type="ECO:0000313" key="2">
    <source>
        <dbReference type="EMBL" id="KAG9185971.1"/>
    </source>
</evidence>
<accession>A0AAD4FAT6</accession>